<gene>
    <name evidence="1" type="ORF">KDI_07950</name>
</gene>
<evidence type="ECO:0000313" key="2">
    <source>
        <dbReference type="Proteomes" id="UP000322530"/>
    </source>
</evidence>
<accession>A0A5A5T6X1</accession>
<comment type="caution">
    <text evidence="1">The sequence shown here is derived from an EMBL/GenBank/DDBJ whole genome shotgun (WGS) entry which is preliminary data.</text>
</comment>
<evidence type="ECO:0000313" key="1">
    <source>
        <dbReference type="EMBL" id="GCF07231.1"/>
    </source>
</evidence>
<dbReference type="RefSeq" id="WP_149400263.1">
    <property type="nucleotide sequence ID" value="NZ_BIXY01000007.1"/>
</dbReference>
<dbReference type="Proteomes" id="UP000322530">
    <property type="component" value="Unassembled WGS sequence"/>
</dbReference>
<sequence length="162" mass="18928">MNINEQFEHFLAGLGVEMERAEDRPYEDDPLPEISIFQASRDHYGVFYRLDVINQRPELRVMVPVDKGEAKMDIYLVRLSERTALNESMRKMSAYEGSEIYEQGREATLQHLLYAMAEMMKQLFWAGDIQRLIFPSEIEVHPILVQDGQYSGKKKSQHDQTL</sequence>
<organism evidence="1 2">
    <name type="scientific">Dictyobacter arantiisoli</name>
    <dbReference type="NCBI Taxonomy" id="2014874"/>
    <lineage>
        <taxon>Bacteria</taxon>
        <taxon>Bacillati</taxon>
        <taxon>Chloroflexota</taxon>
        <taxon>Ktedonobacteria</taxon>
        <taxon>Ktedonobacterales</taxon>
        <taxon>Dictyobacteraceae</taxon>
        <taxon>Dictyobacter</taxon>
    </lineage>
</organism>
<dbReference type="AlphaFoldDB" id="A0A5A5T6X1"/>
<dbReference type="OrthoDB" id="158020at2"/>
<dbReference type="EMBL" id="BIXY01000007">
    <property type="protein sequence ID" value="GCF07231.1"/>
    <property type="molecule type" value="Genomic_DNA"/>
</dbReference>
<keyword evidence="2" id="KW-1185">Reference proteome</keyword>
<name>A0A5A5T6X1_9CHLR</name>
<proteinExistence type="predicted"/>
<protein>
    <submittedName>
        <fullName evidence="1">Uncharacterized protein</fullName>
    </submittedName>
</protein>
<reference evidence="1 2" key="1">
    <citation type="submission" date="2019-01" db="EMBL/GenBank/DDBJ databases">
        <title>Draft genome sequence of Dictyobacter sp. Uno17.</title>
        <authorList>
            <person name="Wang C.M."/>
            <person name="Zheng Y."/>
            <person name="Sakai Y."/>
            <person name="Abe K."/>
            <person name="Yokota A."/>
            <person name="Yabe S."/>
        </authorList>
    </citation>
    <scope>NUCLEOTIDE SEQUENCE [LARGE SCALE GENOMIC DNA]</scope>
    <source>
        <strain evidence="1 2">Uno17</strain>
    </source>
</reference>